<evidence type="ECO:0000313" key="6">
    <source>
        <dbReference type="EMBL" id="KAL3119653.1"/>
    </source>
</evidence>
<proteinExistence type="predicted"/>
<evidence type="ECO:0000256" key="2">
    <source>
        <dbReference type="ARBA" id="ARBA00022525"/>
    </source>
</evidence>
<organism evidence="6 7">
    <name type="scientific">Heterodera trifolii</name>
    <dbReference type="NCBI Taxonomy" id="157864"/>
    <lineage>
        <taxon>Eukaryota</taxon>
        <taxon>Metazoa</taxon>
        <taxon>Ecdysozoa</taxon>
        <taxon>Nematoda</taxon>
        <taxon>Chromadorea</taxon>
        <taxon>Rhabditida</taxon>
        <taxon>Tylenchina</taxon>
        <taxon>Tylenchomorpha</taxon>
        <taxon>Tylenchoidea</taxon>
        <taxon>Heteroderidae</taxon>
        <taxon>Heteroderinae</taxon>
        <taxon>Heterodera</taxon>
    </lineage>
</organism>
<dbReference type="Proteomes" id="UP001620626">
    <property type="component" value="Unassembled WGS sequence"/>
</dbReference>
<dbReference type="InterPro" id="IPR036383">
    <property type="entry name" value="TSP1_rpt_sf"/>
</dbReference>
<dbReference type="PROSITE" id="PS50092">
    <property type="entry name" value="TSP1"/>
    <property type="match status" value="1"/>
</dbReference>
<dbReference type="SUPFAM" id="SSF82895">
    <property type="entry name" value="TSP-1 type 1 repeat"/>
    <property type="match status" value="2"/>
</dbReference>
<gene>
    <name evidence="6" type="ORF">niasHT_006739</name>
</gene>
<dbReference type="EMBL" id="JBICBT010000240">
    <property type="protein sequence ID" value="KAL3119653.1"/>
    <property type="molecule type" value="Genomic_DNA"/>
</dbReference>
<keyword evidence="3" id="KW-0732">Signal</keyword>
<sequence>MRGQRDWKDGEVSEGMKGSSDCLCSVAVGGGEELLPPPLITLIVLPCFGQMFRCLIITLFLVSLQFVPPNAEWSPWNHWSLCFEHSAGIFAQTRTRACLGVNANRCQGSDTQARACLSTEPNIRRDEPSQAWTNPSLSIAEANAEWTLWSEWTECQSLPMGSSRPFRTRWRICDRRKCEMAEAVSEKLKCIPCHGTPVEQRHCAEPGPFKKHSDHCQWNEWSAWSPCSTTCGSGIRQRIRNCPCQKCLPEGNSREEQNCYNLLPCPSPNQPLPFSVFSLSAVPLFDANKTQPAPFDPCSACPPNYPLPCYTCLNTNANW</sequence>
<keyword evidence="5" id="KW-1015">Disulfide bond</keyword>
<comment type="subcellular location">
    <subcellularLocation>
        <location evidence="1">Secreted</location>
    </subcellularLocation>
</comment>
<dbReference type="SMART" id="SM00209">
    <property type="entry name" value="TSP1"/>
    <property type="match status" value="2"/>
</dbReference>
<protein>
    <submittedName>
        <fullName evidence="6">Uncharacterized protein</fullName>
    </submittedName>
</protein>
<dbReference type="InterPro" id="IPR000884">
    <property type="entry name" value="TSP1_rpt"/>
</dbReference>
<evidence type="ECO:0000256" key="1">
    <source>
        <dbReference type="ARBA" id="ARBA00004613"/>
    </source>
</evidence>
<dbReference type="PANTHER" id="PTHR22906:SF43">
    <property type="entry name" value="PROPERDIN"/>
    <property type="match status" value="1"/>
</dbReference>
<dbReference type="Pfam" id="PF00090">
    <property type="entry name" value="TSP_1"/>
    <property type="match status" value="1"/>
</dbReference>
<evidence type="ECO:0000256" key="3">
    <source>
        <dbReference type="ARBA" id="ARBA00022729"/>
    </source>
</evidence>
<dbReference type="PANTHER" id="PTHR22906">
    <property type="entry name" value="PROPERDIN"/>
    <property type="match status" value="1"/>
</dbReference>
<evidence type="ECO:0000256" key="5">
    <source>
        <dbReference type="ARBA" id="ARBA00023157"/>
    </source>
</evidence>
<name>A0ABD2LX50_9BILA</name>
<dbReference type="InterPro" id="IPR052065">
    <property type="entry name" value="Compl_asym_regulator"/>
</dbReference>
<keyword evidence="4" id="KW-0677">Repeat</keyword>
<accession>A0ABD2LX50</accession>
<comment type="caution">
    <text evidence="6">The sequence shown here is derived from an EMBL/GenBank/DDBJ whole genome shotgun (WGS) entry which is preliminary data.</text>
</comment>
<reference evidence="6 7" key="1">
    <citation type="submission" date="2024-10" db="EMBL/GenBank/DDBJ databases">
        <authorList>
            <person name="Kim D."/>
        </authorList>
    </citation>
    <scope>NUCLEOTIDE SEQUENCE [LARGE SCALE GENOMIC DNA]</scope>
    <source>
        <strain evidence="6">BH-2024</strain>
    </source>
</reference>
<keyword evidence="2" id="KW-0964">Secreted</keyword>
<keyword evidence="7" id="KW-1185">Reference proteome</keyword>
<dbReference type="Gene3D" id="2.20.100.10">
    <property type="entry name" value="Thrombospondin type-1 (TSP1) repeat"/>
    <property type="match status" value="2"/>
</dbReference>
<dbReference type="AlphaFoldDB" id="A0ABD2LX50"/>
<evidence type="ECO:0000256" key="4">
    <source>
        <dbReference type="ARBA" id="ARBA00022737"/>
    </source>
</evidence>
<evidence type="ECO:0000313" key="7">
    <source>
        <dbReference type="Proteomes" id="UP001620626"/>
    </source>
</evidence>